<feature type="chain" id="PRO_5041463597" evidence="1">
    <location>
        <begin position="23"/>
        <end position="143"/>
    </location>
</feature>
<protein>
    <submittedName>
        <fullName evidence="2">Uncharacterized protein</fullName>
    </submittedName>
</protein>
<evidence type="ECO:0000313" key="3">
    <source>
        <dbReference type="Proteomes" id="UP001168821"/>
    </source>
</evidence>
<sequence length="143" mass="16701">MHFYEIFTTVVFIHILLHVTSGEGNYFLKAAKNVPRIGRSNSNKNTNIDEMGKFFMKASKSVPRIGRRNENFEYGQGVEKRDQVAGAIWSDIADRFEYEPELLTSPEILEQLEMGDDPSAYDWDHARAKRDSYRKHQKFQYSM</sequence>
<gene>
    <name evidence="2" type="ORF">Zmor_020221</name>
</gene>
<reference evidence="2" key="1">
    <citation type="journal article" date="2023" name="G3 (Bethesda)">
        <title>Whole genome assemblies of Zophobas morio and Tenebrio molitor.</title>
        <authorList>
            <person name="Kaur S."/>
            <person name="Stinson S.A."/>
            <person name="diCenzo G.C."/>
        </authorList>
    </citation>
    <scope>NUCLEOTIDE SEQUENCE</scope>
    <source>
        <strain evidence="2">QUZm001</strain>
    </source>
</reference>
<organism evidence="2 3">
    <name type="scientific">Zophobas morio</name>
    <dbReference type="NCBI Taxonomy" id="2755281"/>
    <lineage>
        <taxon>Eukaryota</taxon>
        <taxon>Metazoa</taxon>
        <taxon>Ecdysozoa</taxon>
        <taxon>Arthropoda</taxon>
        <taxon>Hexapoda</taxon>
        <taxon>Insecta</taxon>
        <taxon>Pterygota</taxon>
        <taxon>Neoptera</taxon>
        <taxon>Endopterygota</taxon>
        <taxon>Coleoptera</taxon>
        <taxon>Polyphaga</taxon>
        <taxon>Cucujiformia</taxon>
        <taxon>Tenebrionidae</taxon>
        <taxon>Zophobas</taxon>
    </lineage>
</organism>
<feature type="signal peptide" evidence="1">
    <location>
        <begin position="1"/>
        <end position="22"/>
    </location>
</feature>
<keyword evidence="3" id="KW-1185">Reference proteome</keyword>
<dbReference type="AlphaFoldDB" id="A0AA38I4X8"/>
<comment type="caution">
    <text evidence="2">The sequence shown here is derived from an EMBL/GenBank/DDBJ whole genome shotgun (WGS) entry which is preliminary data.</text>
</comment>
<evidence type="ECO:0000256" key="1">
    <source>
        <dbReference type="SAM" id="SignalP"/>
    </source>
</evidence>
<dbReference type="EMBL" id="JALNTZ010000006">
    <property type="protein sequence ID" value="KAJ3648416.1"/>
    <property type="molecule type" value="Genomic_DNA"/>
</dbReference>
<dbReference type="Proteomes" id="UP001168821">
    <property type="component" value="Unassembled WGS sequence"/>
</dbReference>
<accession>A0AA38I4X8</accession>
<evidence type="ECO:0000313" key="2">
    <source>
        <dbReference type="EMBL" id="KAJ3648416.1"/>
    </source>
</evidence>
<keyword evidence="1" id="KW-0732">Signal</keyword>
<name>A0AA38I4X8_9CUCU</name>
<proteinExistence type="predicted"/>